<dbReference type="Pfam" id="PF01764">
    <property type="entry name" value="Lipase_3"/>
    <property type="match status" value="1"/>
</dbReference>
<keyword evidence="1" id="KW-1133">Transmembrane helix</keyword>
<feature type="transmembrane region" description="Helical" evidence="1">
    <location>
        <begin position="22"/>
        <end position="45"/>
    </location>
</feature>
<evidence type="ECO:0000313" key="3">
    <source>
        <dbReference type="EMBL" id="KIH65397.1"/>
    </source>
</evidence>
<sequence length="82" mass="9090">MVVWNGGLKESFEALHAEYPNYHIWVTGHSLGASMASLAASYVIATEHINRNHVKLITYGQPRTGNYAYAAAHNKQACRNNC</sequence>
<dbReference type="InterPro" id="IPR029058">
    <property type="entry name" value="AB_hydrolase_fold"/>
</dbReference>
<dbReference type="SUPFAM" id="SSF53474">
    <property type="entry name" value="alpha/beta-Hydrolases"/>
    <property type="match status" value="1"/>
</dbReference>
<dbReference type="InterPro" id="IPR002921">
    <property type="entry name" value="Fungal_lipase-type"/>
</dbReference>
<dbReference type="PANTHER" id="PTHR45908:SF8">
    <property type="entry name" value="FUNGAL LIPASE-LIKE DOMAIN-CONTAINING PROTEIN"/>
    <property type="match status" value="1"/>
</dbReference>
<dbReference type="CDD" id="cd00519">
    <property type="entry name" value="Lipase_3"/>
    <property type="match status" value="1"/>
</dbReference>
<dbReference type="AlphaFoldDB" id="A0A0C2DRN5"/>
<dbReference type="Gene3D" id="3.40.50.1820">
    <property type="entry name" value="alpha/beta hydrolase"/>
    <property type="match status" value="1"/>
</dbReference>
<accession>A0A0C2DRN5</accession>
<keyword evidence="4" id="KW-1185">Reference proteome</keyword>
<reference evidence="3 4" key="1">
    <citation type="submission" date="2013-12" db="EMBL/GenBank/DDBJ databases">
        <title>Draft genome of the parsitic nematode Ancylostoma duodenale.</title>
        <authorList>
            <person name="Mitreva M."/>
        </authorList>
    </citation>
    <scope>NUCLEOTIDE SEQUENCE [LARGE SCALE GENOMIC DNA]</scope>
    <source>
        <strain evidence="3 4">Zhejiang</strain>
    </source>
</reference>
<evidence type="ECO:0000313" key="4">
    <source>
        <dbReference type="Proteomes" id="UP000054047"/>
    </source>
</evidence>
<dbReference type="GO" id="GO:0006629">
    <property type="term" value="P:lipid metabolic process"/>
    <property type="evidence" value="ECO:0007669"/>
    <property type="project" value="InterPro"/>
</dbReference>
<dbReference type="PANTHER" id="PTHR45908">
    <property type="entry name" value="PROTEIN CBG11750-RELATED"/>
    <property type="match status" value="1"/>
</dbReference>
<dbReference type="EMBL" id="KN727574">
    <property type="protein sequence ID" value="KIH65397.1"/>
    <property type="molecule type" value="Genomic_DNA"/>
</dbReference>
<evidence type="ECO:0000259" key="2">
    <source>
        <dbReference type="Pfam" id="PF01764"/>
    </source>
</evidence>
<keyword evidence="1" id="KW-0812">Transmembrane</keyword>
<dbReference type="Proteomes" id="UP000054047">
    <property type="component" value="Unassembled WGS sequence"/>
</dbReference>
<keyword evidence="1" id="KW-0472">Membrane</keyword>
<feature type="domain" description="Fungal lipase-type" evidence="2">
    <location>
        <begin position="4"/>
        <end position="76"/>
    </location>
</feature>
<name>A0A0C2DRN5_9BILA</name>
<protein>
    <submittedName>
        <fullName evidence="3">Triacylglycerol lipase</fullName>
    </submittedName>
</protein>
<dbReference type="OrthoDB" id="5866690at2759"/>
<evidence type="ECO:0000256" key="1">
    <source>
        <dbReference type="SAM" id="Phobius"/>
    </source>
</evidence>
<proteinExistence type="predicted"/>
<gene>
    <name evidence="3" type="ORF">ANCDUO_04284</name>
</gene>
<organism evidence="3 4">
    <name type="scientific">Ancylostoma duodenale</name>
    <dbReference type="NCBI Taxonomy" id="51022"/>
    <lineage>
        <taxon>Eukaryota</taxon>
        <taxon>Metazoa</taxon>
        <taxon>Ecdysozoa</taxon>
        <taxon>Nematoda</taxon>
        <taxon>Chromadorea</taxon>
        <taxon>Rhabditida</taxon>
        <taxon>Rhabditina</taxon>
        <taxon>Rhabditomorpha</taxon>
        <taxon>Strongyloidea</taxon>
        <taxon>Ancylostomatidae</taxon>
        <taxon>Ancylostomatinae</taxon>
        <taxon>Ancylostoma</taxon>
    </lineage>
</organism>